<sequence>MKCHDAEKYMLLQDSGELPEKRANELAAHLHDCEPCREFQFALIESKPHFHSLEAEPSATVMQNVLREARKNVPEKKRFRLPIPGTRQLIPLAASVVILLGLFSGLYSPDKVGMELVMTETQLMDTETRVTSMMYEGFSEDDLAFNFLMTYEDSYASL</sequence>
<gene>
    <name evidence="2" type="ORF">P9H32_07230</name>
</gene>
<keyword evidence="1" id="KW-0472">Membrane</keyword>
<dbReference type="Proteomes" id="UP001290861">
    <property type="component" value="Unassembled WGS sequence"/>
</dbReference>
<name>A0ABU5MWT4_9BACT</name>
<reference evidence="2 3" key="1">
    <citation type="journal article" date="2024" name="Appl. Environ. Microbiol.">
        <title>Pontiella agarivorans sp. nov., a novel marine anaerobic bacterium capable of degrading macroalgal polysaccharides and fixing nitrogen.</title>
        <authorList>
            <person name="Liu N."/>
            <person name="Kivenson V."/>
            <person name="Peng X."/>
            <person name="Cui Z."/>
            <person name="Lankiewicz T.S."/>
            <person name="Gosselin K.M."/>
            <person name="English C.J."/>
            <person name="Blair E.M."/>
            <person name="O'Malley M.A."/>
            <person name="Valentine D.L."/>
        </authorList>
    </citation>
    <scope>NUCLEOTIDE SEQUENCE [LARGE SCALE GENOMIC DNA]</scope>
    <source>
        <strain evidence="2 3">NLcol2</strain>
    </source>
</reference>
<organism evidence="2 3">
    <name type="scientific">Pontiella agarivorans</name>
    <dbReference type="NCBI Taxonomy" id="3038953"/>
    <lineage>
        <taxon>Bacteria</taxon>
        <taxon>Pseudomonadati</taxon>
        <taxon>Kiritimatiellota</taxon>
        <taxon>Kiritimatiellia</taxon>
        <taxon>Kiritimatiellales</taxon>
        <taxon>Pontiellaceae</taxon>
        <taxon>Pontiella</taxon>
    </lineage>
</organism>
<proteinExistence type="predicted"/>
<dbReference type="EMBL" id="JARVCO010000008">
    <property type="protein sequence ID" value="MDZ8118421.1"/>
    <property type="molecule type" value="Genomic_DNA"/>
</dbReference>
<dbReference type="RefSeq" id="WP_322608221.1">
    <property type="nucleotide sequence ID" value="NZ_JARVCO010000008.1"/>
</dbReference>
<keyword evidence="1" id="KW-0812">Transmembrane</keyword>
<feature type="transmembrane region" description="Helical" evidence="1">
    <location>
        <begin position="89"/>
        <end position="108"/>
    </location>
</feature>
<evidence type="ECO:0008006" key="4">
    <source>
        <dbReference type="Google" id="ProtNLM"/>
    </source>
</evidence>
<protein>
    <recommendedName>
        <fullName evidence="4">Zinc-finger domain-containing protein</fullName>
    </recommendedName>
</protein>
<evidence type="ECO:0000313" key="3">
    <source>
        <dbReference type="Proteomes" id="UP001290861"/>
    </source>
</evidence>
<accession>A0ABU5MWT4</accession>
<comment type="caution">
    <text evidence="2">The sequence shown here is derived from an EMBL/GenBank/DDBJ whole genome shotgun (WGS) entry which is preliminary data.</text>
</comment>
<keyword evidence="1" id="KW-1133">Transmembrane helix</keyword>
<evidence type="ECO:0000313" key="2">
    <source>
        <dbReference type="EMBL" id="MDZ8118421.1"/>
    </source>
</evidence>
<evidence type="ECO:0000256" key="1">
    <source>
        <dbReference type="SAM" id="Phobius"/>
    </source>
</evidence>
<keyword evidence="3" id="KW-1185">Reference proteome</keyword>